<dbReference type="InterPro" id="IPR001734">
    <property type="entry name" value="Na/solute_symporter"/>
</dbReference>
<dbReference type="PANTHER" id="PTHR42985">
    <property type="entry name" value="SODIUM-COUPLED MONOCARBOXYLATE TRANSPORTER"/>
    <property type="match status" value="1"/>
</dbReference>
<evidence type="ECO:0000256" key="6">
    <source>
        <dbReference type="ARBA" id="ARBA00022989"/>
    </source>
</evidence>
<accession>A0A1E5SZF3</accession>
<feature type="transmembrane region" description="Helical" evidence="13">
    <location>
        <begin position="459"/>
        <end position="478"/>
    </location>
</feature>
<feature type="transmembrane region" description="Helical" evidence="13">
    <location>
        <begin position="74"/>
        <end position="96"/>
    </location>
</feature>
<sequence length="569" mass="62971">MSTIDWIVLFGTLVSIVAYGVWKTRSDNDINSYLRGGDDVKWWAIGLSIMATQASAITFLSTPGQAYTEGMGFVQFYFGLPLAMIIISVFFLPIYYKLKVYTAYEYLESRFDMKTRMLAAFIFLVQRGLAAGITIYAPSIILSSLLDWDLRATNIVIGVLVIIYTVSGGTKAVTQTQKTQMAVMMGGMILAGILVLNSLPSGVKVTDALHVAGKMGKLNVVDFTFDLKNKYSFWSGMTGAVFLFLSYFGTDQSQVQRYLSGKSLSESRLGLMMNGLLKVPMQFIILFIGAMVFVFYQYNQPPIFFNETLKEEVYQTDQADDFRQYEGEYADVFSEKLAAVEGLNEAVRSGNEEAIDQATIRVNELQAESDTLRKRAIELVGKAVPGAETKDTDYIFMDFVLKNMPIGIVGLLFAVIFSAAMSSTSSELNALGSTTTIDFYKRRVNQGASDDHYLKYSKLFTLGWGILAIIVASTLSLFDNLIEAVNLIGSLFYPTVLGIFVVAFFFKKVSSNAVFIGALLSQAAIILIHYLNTIDAAGVFTMGFLWYNALGCILVVVFSLIINQLGRNK</sequence>
<dbReference type="STRING" id="1563681.BFP71_13610"/>
<evidence type="ECO:0000256" key="9">
    <source>
        <dbReference type="ARBA" id="ARBA00023136"/>
    </source>
</evidence>
<comment type="caution">
    <text evidence="14">The sequence shown here is derived from an EMBL/GenBank/DDBJ whole genome shotgun (WGS) entry which is preliminary data.</text>
</comment>
<evidence type="ECO:0000256" key="3">
    <source>
        <dbReference type="ARBA" id="ARBA00022448"/>
    </source>
</evidence>
<dbReference type="GO" id="GO:0005886">
    <property type="term" value="C:plasma membrane"/>
    <property type="evidence" value="ECO:0007669"/>
    <property type="project" value="UniProtKB-SubCell"/>
</dbReference>
<evidence type="ECO:0000256" key="10">
    <source>
        <dbReference type="ARBA" id="ARBA00023201"/>
    </source>
</evidence>
<keyword evidence="12" id="KW-0175">Coiled coil</keyword>
<evidence type="ECO:0000256" key="5">
    <source>
        <dbReference type="ARBA" id="ARBA00022692"/>
    </source>
</evidence>
<keyword evidence="3" id="KW-0813">Transport</keyword>
<evidence type="ECO:0000313" key="15">
    <source>
        <dbReference type="Proteomes" id="UP000095552"/>
    </source>
</evidence>
<keyword evidence="8" id="KW-0406">Ion transport</keyword>
<feature type="transmembrane region" description="Helical" evidence="13">
    <location>
        <begin position="42"/>
        <end position="62"/>
    </location>
</feature>
<evidence type="ECO:0000256" key="4">
    <source>
        <dbReference type="ARBA" id="ARBA00022475"/>
    </source>
</evidence>
<keyword evidence="7" id="KW-0915">Sodium</keyword>
<dbReference type="CDD" id="cd11494">
    <property type="entry name" value="SLC5sbd_NIS-like_u2"/>
    <property type="match status" value="1"/>
</dbReference>
<keyword evidence="15" id="KW-1185">Reference proteome</keyword>
<organism evidence="14 15">
    <name type="scientific">Roseivirga misakiensis</name>
    <dbReference type="NCBI Taxonomy" id="1563681"/>
    <lineage>
        <taxon>Bacteria</taxon>
        <taxon>Pseudomonadati</taxon>
        <taxon>Bacteroidota</taxon>
        <taxon>Cytophagia</taxon>
        <taxon>Cytophagales</taxon>
        <taxon>Roseivirgaceae</taxon>
        <taxon>Roseivirga</taxon>
    </lineage>
</organism>
<keyword evidence="6 13" id="KW-1133">Transmembrane helix</keyword>
<feature type="transmembrane region" description="Helical" evidence="13">
    <location>
        <begin position="513"/>
        <end position="532"/>
    </location>
</feature>
<name>A0A1E5SZF3_9BACT</name>
<dbReference type="OrthoDB" id="9803597at2"/>
<feature type="transmembrane region" description="Helical" evidence="13">
    <location>
        <begin position="484"/>
        <end position="506"/>
    </location>
</feature>
<dbReference type="InterPro" id="IPR038377">
    <property type="entry name" value="Na/Glc_symporter_sf"/>
</dbReference>
<keyword evidence="10" id="KW-0739">Sodium transport</keyword>
<feature type="transmembrane region" description="Helical" evidence="13">
    <location>
        <begin position="6"/>
        <end position="22"/>
    </location>
</feature>
<dbReference type="PROSITE" id="PS50283">
    <property type="entry name" value="NA_SOLUT_SYMP_3"/>
    <property type="match status" value="1"/>
</dbReference>
<feature type="coiled-coil region" evidence="12">
    <location>
        <begin position="348"/>
        <end position="375"/>
    </location>
</feature>
<dbReference type="AlphaFoldDB" id="A0A1E5SZF3"/>
<keyword evidence="5 13" id="KW-0812">Transmembrane</keyword>
<keyword evidence="4" id="KW-1003">Cell membrane</keyword>
<feature type="transmembrane region" description="Helical" evidence="13">
    <location>
        <begin position="231"/>
        <end position="250"/>
    </location>
</feature>
<keyword evidence="9 13" id="KW-0472">Membrane</keyword>
<comment type="similarity">
    <text evidence="2 11">Belongs to the sodium:solute symporter (SSF) (TC 2.A.21) family.</text>
</comment>
<evidence type="ECO:0000256" key="2">
    <source>
        <dbReference type="ARBA" id="ARBA00006434"/>
    </source>
</evidence>
<dbReference type="Proteomes" id="UP000095552">
    <property type="component" value="Unassembled WGS sequence"/>
</dbReference>
<evidence type="ECO:0000256" key="12">
    <source>
        <dbReference type="SAM" id="Coils"/>
    </source>
</evidence>
<protein>
    <submittedName>
        <fullName evidence="14">Sodium:solute symporter</fullName>
    </submittedName>
</protein>
<dbReference type="PANTHER" id="PTHR42985:SF40">
    <property type="entry name" value="LD47995P-RELATED"/>
    <property type="match status" value="1"/>
</dbReference>
<feature type="transmembrane region" description="Helical" evidence="13">
    <location>
        <begin position="544"/>
        <end position="562"/>
    </location>
</feature>
<evidence type="ECO:0000256" key="8">
    <source>
        <dbReference type="ARBA" id="ARBA00023065"/>
    </source>
</evidence>
<reference evidence="14 15" key="1">
    <citation type="submission" date="2016-08" db="EMBL/GenBank/DDBJ databases">
        <title>Draft genome of Fabibacter sp. strain SK-8.</title>
        <authorList>
            <person name="Wong S.-K."/>
            <person name="Hamasaki K."/>
            <person name="Yoshizawa S."/>
        </authorList>
    </citation>
    <scope>NUCLEOTIDE SEQUENCE [LARGE SCALE GENOMIC DNA]</scope>
    <source>
        <strain evidence="14 15">SK-8</strain>
    </source>
</reference>
<feature type="transmembrane region" description="Helical" evidence="13">
    <location>
        <begin position="117"/>
        <end position="138"/>
    </location>
</feature>
<proteinExistence type="inferred from homology"/>
<dbReference type="Pfam" id="PF00474">
    <property type="entry name" value="SSF"/>
    <property type="match status" value="2"/>
</dbReference>
<dbReference type="EMBL" id="MDGQ01000005">
    <property type="protein sequence ID" value="OEK04501.1"/>
    <property type="molecule type" value="Genomic_DNA"/>
</dbReference>
<evidence type="ECO:0000256" key="1">
    <source>
        <dbReference type="ARBA" id="ARBA00004651"/>
    </source>
</evidence>
<evidence type="ECO:0000313" key="14">
    <source>
        <dbReference type="EMBL" id="OEK04501.1"/>
    </source>
</evidence>
<feature type="transmembrane region" description="Helical" evidence="13">
    <location>
        <begin position="150"/>
        <end position="169"/>
    </location>
</feature>
<dbReference type="GO" id="GO:0006814">
    <property type="term" value="P:sodium ion transport"/>
    <property type="evidence" value="ECO:0007669"/>
    <property type="project" value="UniProtKB-KW"/>
</dbReference>
<feature type="transmembrane region" description="Helical" evidence="13">
    <location>
        <begin position="404"/>
        <end position="421"/>
    </location>
</feature>
<dbReference type="GO" id="GO:0015293">
    <property type="term" value="F:symporter activity"/>
    <property type="evidence" value="ECO:0007669"/>
    <property type="project" value="TreeGrafter"/>
</dbReference>
<gene>
    <name evidence="14" type="ORF">BFP71_13610</name>
</gene>
<dbReference type="RefSeq" id="WP_069836006.1">
    <property type="nucleotide sequence ID" value="NZ_MDGQ01000005.1"/>
</dbReference>
<dbReference type="Gene3D" id="1.20.1730.10">
    <property type="entry name" value="Sodium/glucose cotransporter"/>
    <property type="match status" value="1"/>
</dbReference>
<evidence type="ECO:0000256" key="7">
    <source>
        <dbReference type="ARBA" id="ARBA00023053"/>
    </source>
</evidence>
<dbReference type="InterPro" id="IPR051163">
    <property type="entry name" value="Sodium:Solute_Symporter_SSF"/>
</dbReference>
<feature type="transmembrane region" description="Helical" evidence="13">
    <location>
        <begin position="271"/>
        <end position="296"/>
    </location>
</feature>
<evidence type="ECO:0000256" key="11">
    <source>
        <dbReference type="RuleBase" id="RU362091"/>
    </source>
</evidence>
<comment type="subcellular location">
    <subcellularLocation>
        <location evidence="1">Cell membrane</location>
        <topology evidence="1">Multi-pass membrane protein</topology>
    </subcellularLocation>
</comment>
<evidence type="ECO:0000256" key="13">
    <source>
        <dbReference type="SAM" id="Phobius"/>
    </source>
</evidence>